<gene>
    <name evidence="1" type="ORF">KVT40_008384</name>
</gene>
<dbReference type="OrthoDB" id="10551908at2759"/>
<reference evidence="1" key="1">
    <citation type="submission" date="2021-07" db="EMBL/GenBank/DDBJ databases">
        <title>Elsinoe batatas strain:CRI-CJ2 Genome sequencing and assembly.</title>
        <authorList>
            <person name="Huang L."/>
        </authorList>
    </citation>
    <scope>NUCLEOTIDE SEQUENCE</scope>
    <source>
        <strain evidence="1">CRI-CJ2</strain>
    </source>
</reference>
<dbReference type="Proteomes" id="UP000809789">
    <property type="component" value="Unassembled WGS sequence"/>
</dbReference>
<name>A0A8K0L063_9PEZI</name>
<comment type="caution">
    <text evidence="1">The sequence shown here is derived from an EMBL/GenBank/DDBJ whole genome shotgun (WGS) entry which is preliminary data.</text>
</comment>
<evidence type="ECO:0000313" key="2">
    <source>
        <dbReference type="Proteomes" id="UP000809789"/>
    </source>
</evidence>
<evidence type="ECO:0000313" key="1">
    <source>
        <dbReference type="EMBL" id="KAG8623408.1"/>
    </source>
</evidence>
<dbReference type="EMBL" id="JAESVG020000010">
    <property type="protein sequence ID" value="KAG8623408.1"/>
    <property type="molecule type" value="Genomic_DNA"/>
</dbReference>
<accession>A0A8K0L063</accession>
<dbReference type="AlphaFoldDB" id="A0A8K0L063"/>
<proteinExistence type="predicted"/>
<sequence>MYKHSSGSEVPILAYQTSDNSTNLHVQWHKPDNSTLSKRDFDYQRRVPFFAANGAGIKLSVQNKIDPRSPPASSGDATLIAQTVVNDLFYNRQDSTYTGELREWLVTIGIEVSIQEMMSDQLVVGNRVRFFAQLIK</sequence>
<keyword evidence="2" id="KW-1185">Reference proteome</keyword>
<organism evidence="1 2">
    <name type="scientific">Elsinoe batatas</name>
    <dbReference type="NCBI Taxonomy" id="2601811"/>
    <lineage>
        <taxon>Eukaryota</taxon>
        <taxon>Fungi</taxon>
        <taxon>Dikarya</taxon>
        <taxon>Ascomycota</taxon>
        <taxon>Pezizomycotina</taxon>
        <taxon>Dothideomycetes</taxon>
        <taxon>Dothideomycetidae</taxon>
        <taxon>Myriangiales</taxon>
        <taxon>Elsinoaceae</taxon>
        <taxon>Elsinoe</taxon>
    </lineage>
</organism>
<protein>
    <submittedName>
        <fullName evidence="1">Uncharacterized protein</fullName>
    </submittedName>
</protein>